<gene>
    <name evidence="2" type="ORF">AB5J49_07095</name>
</gene>
<organism evidence="2">
    <name type="scientific">Streptomyces sp. R28</name>
    <dbReference type="NCBI Taxonomy" id="3238628"/>
    <lineage>
        <taxon>Bacteria</taxon>
        <taxon>Bacillati</taxon>
        <taxon>Actinomycetota</taxon>
        <taxon>Actinomycetes</taxon>
        <taxon>Kitasatosporales</taxon>
        <taxon>Streptomycetaceae</taxon>
        <taxon>Streptomyces</taxon>
    </lineage>
</organism>
<dbReference type="RefSeq" id="WP_369167599.1">
    <property type="nucleotide sequence ID" value="NZ_CP163439.1"/>
</dbReference>
<feature type="chain" id="PRO_5044287925" description="Lipoprotein" evidence="1">
    <location>
        <begin position="25"/>
        <end position="217"/>
    </location>
</feature>
<keyword evidence="1" id="KW-0732">Signal</keyword>
<evidence type="ECO:0008006" key="3">
    <source>
        <dbReference type="Google" id="ProtNLM"/>
    </source>
</evidence>
<dbReference type="PROSITE" id="PS51257">
    <property type="entry name" value="PROKAR_LIPOPROTEIN"/>
    <property type="match status" value="1"/>
</dbReference>
<reference evidence="2" key="1">
    <citation type="submission" date="2024-07" db="EMBL/GenBank/DDBJ databases">
        <authorList>
            <person name="Yu S.T."/>
        </authorList>
    </citation>
    <scope>NUCLEOTIDE SEQUENCE</scope>
    <source>
        <strain evidence="2">R28</strain>
    </source>
</reference>
<dbReference type="AlphaFoldDB" id="A0AB39PUA6"/>
<feature type="signal peptide" evidence="1">
    <location>
        <begin position="1"/>
        <end position="24"/>
    </location>
</feature>
<protein>
    <recommendedName>
        <fullName evidence="3">Lipoprotein</fullName>
    </recommendedName>
</protein>
<evidence type="ECO:0000313" key="2">
    <source>
        <dbReference type="EMBL" id="XDQ33095.1"/>
    </source>
</evidence>
<dbReference type="EMBL" id="CP163439">
    <property type="protein sequence ID" value="XDQ33095.1"/>
    <property type="molecule type" value="Genomic_DNA"/>
</dbReference>
<accession>A0AB39PUA6</accession>
<evidence type="ECO:0000256" key="1">
    <source>
        <dbReference type="SAM" id="SignalP"/>
    </source>
</evidence>
<proteinExistence type="predicted"/>
<sequence>MRPARFRRGAVAALSAAALLSAVACGGGEGEAATSSTATPTSRTYTTRSFAVPLTLTLPPALDTWRASDTGTFLTWVGPANMIRFLLPEAVYRPGGDGAPEKPPGTYEGYLAYLREHSRHHATWRDERSISVDGRSATLLTGTSDKPLDGSLGCITAEANLHEDCYGLQPEYELRVAVIDAPGRPLLAWSTINTTRPQDRKVAFPRFEGMLRTLEFR</sequence>
<name>A0AB39PUA6_9ACTN</name>